<dbReference type="InterPro" id="IPR006076">
    <property type="entry name" value="FAD-dep_OxRdtase"/>
</dbReference>
<reference evidence="4" key="1">
    <citation type="submission" date="2012-06" db="EMBL/GenBank/DDBJ databases">
        <title>The genome sequence of Coniosporium apollinis CBS 100218.</title>
        <authorList>
            <consortium name="The Broad Institute Genome Sequencing Platform"/>
            <person name="Cuomo C."/>
            <person name="Gorbushina A."/>
            <person name="Noack S."/>
            <person name="Walker B."/>
            <person name="Young S.K."/>
            <person name="Zeng Q."/>
            <person name="Gargeya S."/>
            <person name="Fitzgerald M."/>
            <person name="Haas B."/>
            <person name="Abouelleil A."/>
            <person name="Alvarado L."/>
            <person name="Arachchi H.M."/>
            <person name="Berlin A.M."/>
            <person name="Chapman S.B."/>
            <person name="Goldberg J."/>
            <person name="Griggs A."/>
            <person name="Gujja S."/>
            <person name="Hansen M."/>
            <person name="Howarth C."/>
            <person name="Imamovic A."/>
            <person name="Larimer J."/>
            <person name="McCowan C."/>
            <person name="Montmayeur A."/>
            <person name="Murphy C."/>
            <person name="Neiman D."/>
            <person name="Pearson M."/>
            <person name="Priest M."/>
            <person name="Roberts A."/>
            <person name="Saif S."/>
            <person name="Shea T."/>
            <person name="Sisk P."/>
            <person name="Sykes S."/>
            <person name="Wortman J."/>
            <person name="Nusbaum C."/>
            <person name="Birren B."/>
        </authorList>
    </citation>
    <scope>NUCLEOTIDE SEQUENCE [LARGE SCALE GENOMIC DNA]</scope>
    <source>
        <strain evidence="4">CBS 100218</strain>
    </source>
</reference>
<dbReference type="Pfam" id="PF01266">
    <property type="entry name" value="DAO"/>
    <property type="match status" value="1"/>
</dbReference>
<dbReference type="Gene3D" id="3.30.9.10">
    <property type="entry name" value="D-Amino Acid Oxidase, subunit A, domain 2"/>
    <property type="match status" value="1"/>
</dbReference>
<dbReference type="PANTHER" id="PTHR13847:SF129">
    <property type="entry name" value="FAD DEPENDENT OXIDOREDUCTASE"/>
    <property type="match status" value="1"/>
</dbReference>
<dbReference type="STRING" id="1168221.R7YRL8"/>
<evidence type="ECO:0000256" key="1">
    <source>
        <dbReference type="SAM" id="Phobius"/>
    </source>
</evidence>
<keyword evidence="1" id="KW-0472">Membrane</keyword>
<evidence type="ECO:0000259" key="2">
    <source>
        <dbReference type="Pfam" id="PF01266"/>
    </source>
</evidence>
<dbReference type="RefSeq" id="XP_007779867.1">
    <property type="nucleotide sequence ID" value="XM_007781677.1"/>
</dbReference>
<gene>
    <name evidence="3" type="ORF">W97_03783</name>
</gene>
<keyword evidence="1" id="KW-1133">Transmembrane helix</keyword>
<organism evidence="3 4">
    <name type="scientific">Coniosporium apollinis (strain CBS 100218)</name>
    <name type="common">Rock-inhabiting black yeast</name>
    <dbReference type="NCBI Taxonomy" id="1168221"/>
    <lineage>
        <taxon>Eukaryota</taxon>
        <taxon>Fungi</taxon>
        <taxon>Dikarya</taxon>
        <taxon>Ascomycota</taxon>
        <taxon>Pezizomycotina</taxon>
        <taxon>Dothideomycetes</taxon>
        <taxon>Dothideomycetes incertae sedis</taxon>
        <taxon>Coniosporium</taxon>
    </lineage>
</organism>
<dbReference type="SUPFAM" id="SSF51905">
    <property type="entry name" value="FAD/NAD(P)-binding domain"/>
    <property type="match status" value="1"/>
</dbReference>
<accession>R7YRL8</accession>
<dbReference type="PANTHER" id="PTHR13847">
    <property type="entry name" value="SARCOSINE DEHYDROGENASE-RELATED"/>
    <property type="match status" value="1"/>
</dbReference>
<dbReference type="OMA" id="RNGGMCN"/>
<dbReference type="OrthoDB" id="429143at2759"/>
<dbReference type="eggNOG" id="ENOG502QUK9">
    <property type="taxonomic scope" value="Eukaryota"/>
</dbReference>
<keyword evidence="4" id="KW-1185">Reference proteome</keyword>
<dbReference type="GeneID" id="19901094"/>
<dbReference type="AlphaFoldDB" id="R7YRL8"/>
<sequence>MTAQDDKPASLPVPNSTHSFWHSEPNKFLIGHRTTPDLPREADIVVIGSGITGASVARFLAEDDRASGKSIVLLEAREACWGATGRNGGHCQPLLFDRGPDVAAFELRNVAAVRSYIESHNVPCEWRTVTGCRTFWTDALLDAAKAEVSRLHDSAPELAKRVTLITDRAELAKHRVRPSAAGATLTRGAGQLWPYKYVTYILETLVQSGRLALHTNTPVTSLSPDSDGKSTLIHTPRGKIAATQTILATNGYTSHLLPSFADLIVPVRGEMSAQLPPPGMARLADSYGFVGAGGQGANQDDYLIQRPFSGVPNPKGHLMFGGGGGAGTLERVGVSDDSVIDEDSARYLRQSLPKMLKLGGDGGEGGEGELKADYQWTGIMGFSRDNMPWVGKVPGGKGVWLCGGYTGKCSICVVGHGMPNGTLCGKAVVDMMLAEEEGTSLSALQEELVQNGDLPRGYLISDKRIRDARQLPTVAVAEREGTIGNQSKDFYKMAKNKEEKSSKLNMSEVYTAPSNSIRFGLEPQPTTGLRLRRGNPVVLVLVLVGVAFSLYMLGRG</sequence>
<dbReference type="HOGENOM" id="CLU_022730_3_0_1"/>
<keyword evidence="1" id="KW-0812">Transmembrane</keyword>
<dbReference type="Proteomes" id="UP000016924">
    <property type="component" value="Unassembled WGS sequence"/>
</dbReference>
<dbReference type="Gene3D" id="3.50.50.60">
    <property type="entry name" value="FAD/NAD(P)-binding domain"/>
    <property type="match status" value="1"/>
</dbReference>
<feature type="transmembrane region" description="Helical" evidence="1">
    <location>
        <begin position="536"/>
        <end position="554"/>
    </location>
</feature>
<feature type="domain" description="FAD dependent oxidoreductase" evidence="2">
    <location>
        <begin position="43"/>
        <end position="431"/>
    </location>
</feature>
<dbReference type="GO" id="GO:0005737">
    <property type="term" value="C:cytoplasm"/>
    <property type="evidence" value="ECO:0007669"/>
    <property type="project" value="TreeGrafter"/>
</dbReference>
<evidence type="ECO:0000313" key="3">
    <source>
        <dbReference type="EMBL" id="EON64550.1"/>
    </source>
</evidence>
<name>R7YRL8_CONA1</name>
<proteinExistence type="predicted"/>
<dbReference type="InterPro" id="IPR036188">
    <property type="entry name" value="FAD/NAD-bd_sf"/>
</dbReference>
<dbReference type="EMBL" id="JH767569">
    <property type="protein sequence ID" value="EON64550.1"/>
    <property type="molecule type" value="Genomic_DNA"/>
</dbReference>
<evidence type="ECO:0000313" key="4">
    <source>
        <dbReference type="Proteomes" id="UP000016924"/>
    </source>
</evidence>
<protein>
    <recommendedName>
        <fullName evidence="2">FAD dependent oxidoreductase domain-containing protein</fullName>
    </recommendedName>
</protein>